<keyword evidence="1" id="KW-1133">Transmembrane helix</keyword>
<reference evidence="3" key="3">
    <citation type="submission" date="2018-08" db="UniProtKB">
        <authorList>
            <consortium name="EnsemblPlants"/>
        </authorList>
    </citation>
    <scope>IDENTIFICATION</scope>
    <source>
        <strain evidence="3">cv. Bd21</strain>
    </source>
</reference>
<dbReference type="Gramene" id="PNT71760">
    <property type="protein sequence ID" value="PNT71760"/>
    <property type="gene ID" value="BRADI_2g35015v3"/>
</dbReference>
<dbReference type="InParanoid" id="A0A2K2DBV1"/>
<keyword evidence="1" id="KW-0472">Membrane</keyword>
<dbReference type="AlphaFoldDB" id="A0A2K2DBV1"/>
<evidence type="ECO:0000313" key="2">
    <source>
        <dbReference type="EMBL" id="PNT71760.1"/>
    </source>
</evidence>
<keyword evidence="4" id="KW-1185">Reference proteome</keyword>
<name>A0A2K2DBV1_BRADI</name>
<evidence type="ECO:0000256" key="1">
    <source>
        <dbReference type="SAM" id="Phobius"/>
    </source>
</evidence>
<proteinExistence type="predicted"/>
<evidence type="ECO:0000313" key="4">
    <source>
        <dbReference type="Proteomes" id="UP000008810"/>
    </source>
</evidence>
<dbReference type="EnsemblPlants" id="PNT71760">
    <property type="protein sequence ID" value="PNT71760"/>
    <property type="gene ID" value="BRADI_2g35015v3"/>
</dbReference>
<keyword evidence="1" id="KW-0812">Transmembrane</keyword>
<dbReference type="Proteomes" id="UP000008810">
    <property type="component" value="Chromosome 2"/>
</dbReference>
<sequence length="105" mass="11558">MLRFIYSRLAEWLAVVVGRILSFFLTNYSSSVDFWLALFAGSTVVGSAGAGGGGACWSDGVAVVRRRLLPPLVFAGSRSWFSRIIRRLHAPAVFEVIKIRGPDHF</sequence>
<organism evidence="2">
    <name type="scientific">Brachypodium distachyon</name>
    <name type="common">Purple false brome</name>
    <name type="synonym">Trachynia distachya</name>
    <dbReference type="NCBI Taxonomy" id="15368"/>
    <lineage>
        <taxon>Eukaryota</taxon>
        <taxon>Viridiplantae</taxon>
        <taxon>Streptophyta</taxon>
        <taxon>Embryophyta</taxon>
        <taxon>Tracheophyta</taxon>
        <taxon>Spermatophyta</taxon>
        <taxon>Magnoliopsida</taxon>
        <taxon>Liliopsida</taxon>
        <taxon>Poales</taxon>
        <taxon>Poaceae</taxon>
        <taxon>BOP clade</taxon>
        <taxon>Pooideae</taxon>
        <taxon>Stipodae</taxon>
        <taxon>Brachypodieae</taxon>
        <taxon>Brachypodium</taxon>
    </lineage>
</organism>
<reference evidence="2 3" key="1">
    <citation type="journal article" date="2010" name="Nature">
        <title>Genome sequencing and analysis of the model grass Brachypodium distachyon.</title>
        <authorList>
            <consortium name="International Brachypodium Initiative"/>
        </authorList>
    </citation>
    <scope>NUCLEOTIDE SEQUENCE [LARGE SCALE GENOMIC DNA]</scope>
    <source>
        <strain evidence="2 3">Bd21</strain>
    </source>
</reference>
<evidence type="ECO:0000313" key="3">
    <source>
        <dbReference type="EnsemblPlants" id="PNT71760"/>
    </source>
</evidence>
<accession>A0A2K2DBV1</accession>
<reference evidence="2" key="2">
    <citation type="submission" date="2017-06" db="EMBL/GenBank/DDBJ databases">
        <title>WGS assembly of Brachypodium distachyon.</title>
        <authorList>
            <consortium name="The International Brachypodium Initiative"/>
            <person name="Lucas S."/>
            <person name="Harmon-Smith M."/>
            <person name="Lail K."/>
            <person name="Tice H."/>
            <person name="Grimwood J."/>
            <person name="Bruce D."/>
            <person name="Barry K."/>
            <person name="Shu S."/>
            <person name="Lindquist E."/>
            <person name="Wang M."/>
            <person name="Pitluck S."/>
            <person name="Vogel J.P."/>
            <person name="Garvin D.F."/>
            <person name="Mockler T.C."/>
            <person name="Schmutz J."/>
            <person name="Rokhsar D."/>
            <person name="Bevan M.W."/>
        </authorList>
    </citation>
    <scope>NUCLEOTIDE SEQUENCE</scope>
    <source>
        <strain evidence="2">Bd21</strain>
    </source>
</reference>
<feature type="transmembrane region" description="Helical" evidence="1">
    <location>
        <begin position="34"/>
        <end position="57"/>
    </location>
</feature>
<feature type="transmembrane region" description="Helical" evidence="1">
    <location>
        <begin position="12"/>
        <end position="28"/>
    </location>
</feature>
<gene>
    <name evidence="2" type="ORF">BRADI_2g35015v3</name>
</gene>
<dbReference type="EMBL" id="CM000881">
    <property type="protein sequence ID" value="PNT71760.1"/>
    <property type="molecule type" value="Genomic_DNA"/>
</dbReference>
<protein>
    <submittedName>
        <fullName evidence="2 3">Uncharacterized protein</fullName>
    </submittedName>
</protein>